<dbReference type="InterPro" id="IPR024079">
    <property type="entry name" value="MetalloPept_cat_dom_sf"/>
</dbReference>
<organism evidence="7 8">
    <name type="scientific">Zostera marina</name>
    <name type="common">Eelgrass</name>
    <dbReference type="NCBI Taxonomy" id="29655"/>
    <lineage>
        <taxon>Eukaryota</taxon>
        <taxon>Viridiplantae</taxon>
        <taxon>Streptophyta</taxon>
        <taxon>Embryophyta</taxon>
        <taxon>Tracheophyta</taxon>
        <taxon>Spermatophyta</taxon>
        <taxon>Magnoliopsida</taxon>
        <taxon>Liliopsida</taxon>
        <taxon>Zosteraceae</taxon>
        <taxon>Zostera</taxon>
    </lineage>
</organism>
<comment type="caution">
    <text evidence="7">The sequence shown here is derived from an EMBL/GenBank/DDBJ whole genome shotgun (WGS) entry which is preliminary data.</text>
</comment>
<dbReference type="GO" id="GO:0031012">
    <property type="term" value="C:extracellular matrix"/>
    <property type="evidence" value="ECO:0007669"/>
    <property type="project" value="InterPro"/>
</dbReference>
<feature type="signal peptide" evidence="5">
    <location>
        <begin position="1"/>
        <end position="20"/>
    </location>
</feature>
<protein>
    <recommendedName>
        <fullName evidence="6">Peptidase metallopeptidase domain-containing protein</fullName>
    </recommendedName>
</protein>
<feature type="chain" id="PRO_5005528165" description="Peptidase metallopeptidase domain-containing protein" evidence="5">
    <location>
        <begin position="21"/>
        <end position="199"/>
    </location>
</feature>
<evidence type="ECO:0000313" key="7">
    <source>
        <dbReference type="EMBL" id="KMZ73775.1"/>
    </source>
</evidence>
<keyword evidence="3" id="KW-0378">Hydrolase</keyword>
<dbReference type="GO" id="GO:0004222">
    <property type="term" value="F:metalloendopeptidase activity"/>
    <property type="evidence" value="ECO:0000318"/>
    <property type="project" value="GO_Central"/>
</dbReference>
<dbReference type="PANTHER" id="PTHR10201:SF272">
    <property type="entry name" value="METALLOENDOPROTEINASE 5-MMP"/>
    <property type="match status" value="1"/>
</dbReference>
<dbReference type="Proteomes" id="UP000036987">
    <property type="component" value="Unassembled WGS sequence"/>
</dbReference>
<evidence type="ECO:0000256" key="1">
    <source>
        <dbReference type="ARBA" id="ARBA00022670"/>
    </source>
</evidence>
<dbReference type="AlphaFoldDB" id="A0A0K9PZZ0"/>
<evidence type="ECO:0000256" key="5">
    <source>
        <dbReference type="SAM" id="SignalP"/>
    </source>
</evidence>
<evidence type="ECO:0000256" key="2">
    <source>
        <dbReference type="ARBA" id="ARBA00022723"/>
    </source>
</evidence>
<proteinExistence type="predicted"/>
<dbReference type="OrthoDB" id="406838at2759"/>
<gene>
    <name evidence="7" type="ORF">ZOSMA_140G00130</name>
</gene>
<keyword evidence="2" id="KW-0479">Metal-binding</keyword>
<evidence type="ECO:0000259" key="6">
    <source>
        <dbReference type="SMART" id="SM00235"/>
    </source>
</evidence>
<evidence type="ECO:0000256" key="4">
    <source>
        <dbReference type="ARBA" id="ARBA00022833"/>
    </source>
</evidence>
<dbReference type="Gene3D" id="3.40.390.10">
    <property type="entry name" value="Collagenase (Catalytic Domain)"/>
    <property type="match status" value="1"/>
</dbReference>
<dbReference type="InterPro" id="IPR006026">
    <property type="entry name" value="Peptidase_Metallo"/>
</dbReference>
<keyword evidence="1" id="KW-0645">Protease</keyword>
<evidence type="ECO:0000256" key="3">
    <source>
        <dbReference type="ARBA" id="ARBA00022801"/>
    </source>
</evidence>
<sequence length="199" mass="21844">MPYLIFLAIFLLASITTSSGQVCSAVNSNFPNGARVSNVGMVKFFIDPTSPPDIPFYIRKRIFTKAFNEWERVTCINFAITSVKSRADIVLQFSPVAGNNRVATATAPPTQVTLTFDSGEIWSETPTQNSLDLESVALHLIGHAIGLRHRGNNNPKNQETIMNKRLVDRFGATVDEGIKKTSLKDRDIILAVAKYGGPC</sequence>
<accession>A0A0K9PZZ0</accession>
<dbReference type="STRING" id="29655.A0A0K9PZZ0"/>
<dbReference type="GO" id="GO:0008270">
    <property type="term" value="F:zinc ion binding"/>
    <property type="evidence" value="ECO:0007669"/>
    <property type="project" value="InterPro"/>
</dbReference>
<feature type="domain" description="Peptidase metallopeptidase" evidence="6">
    <location>
        <begin position="32"/>
        <end position="198"/>
    </location>
</feature>
<reference evidence="8" key="1">
    <citation type="journal article" date="2016" name="Nature">
        <title>The genome of the seagrass Zostera marina reveals angiosperm adaptation to the sea.</title>
        <authorList>
            <person name="Olsen J.L."/>
            <person name="Rouze P."/>
            <person name="Verhelst B."/>
            <person name="Lin Y.-C."/>
            <person name="Bayer T."/>
            <person name="Collen J."/>
            <person name="Dattolo E."/>
            <person name="De Paoli E."/>
            <person name="Dittami S."/>
            <person name="Maumus F."/>
            <person name="Michel G."/>
            <person name="Kersting A."/>
            <person name="Lauritano C."/>
            <person name="Lohaus R."/>
            <person name="Toepel M."/>
            <person name="Tonon T."/>
            <person name="Vanneste K."/>
            <person name="Amirebrahimi M."/>
            <person name="Brakel J."/>
            <person name="Bostroem C."/>
            <person name="Chovatia M."/>
            <person name="Grimwood J."/>
            <person name="Jenkins J.W."/>
            <person name="Jueterbock A."/>
            <person name="Mraz A."/>
            <person name="Stam W.T."/>
            <person name="Tice H."/>
            <person name="Bornberg-Bauer E."/>
            <person name="Green P.J."/>
            <person name="Pearson G.A."/>
            <person name="Procaccini G."/>
            <person name="Duarte C.M."/>
            <person name="Schmutz J."/>
            <person name="Reusch T.B.H."/>
            <person name="Van de Peer Y."/>
        </authorList>
    </citation>
    <scope>NUCLEOTIDE SEQUENCE [LARGE SCALE GENOMIC DNA]</scope>
    <source>
        <strain evidence="8">cv. Finnish</strain>
    </source>
</reference>
<keyword evidence="8" id="KW-1185">Reference proteome</keyword>
<name>A0A0K9PZZ0_ZOSMR</name>
<keyword evidence="5" id="KW-0732">Signal</keyword>
<dbReference type="EMBL" id="LFYR01000525">
    <property type="protein sequence ID" value="KMZ73775.1"/>
    <property type="molecule type" value="Genomic_DNA"/>
</dbReference>
<dbReference type="Pfam" id="PF00413">
    <property type="entry name" value="Peptidase_M10"/>
    <property type="match status" value="1"/>
</dbReference>
<dbReference type="InterPro" id="IPR001818">
    <property type="entry name" value="Pept_M10_metallopeptidase"/>
</dbReference>
<dbReference type="PANTHER" id="PTHR10201">
    <property type="entry name" value="MATRIX METALLOPROTEINASE"/>
    <property type="match status" value="1"/>
</dbReference>
<dbReference type="SUPFAM" id="SSF55486">
    <property type="entry name" value="Metalloproteases ('zincins'), catalytic domain"/>
    <property type="match status" value="1"/>
</dbReference>
<dbReference type="SMART" id="SM00235">
    <property type="entry name" value="ZnMc"/>
    <property type="match status" value="1"/>
</dbReference>
<dbReference type="GO" id="GO:0030574">
    <property type="term" value="P:collagen catabolic process"/>
    <property type="evidence" value="ECO:0000318"/>
    <property type="project" value="GO_Central"/>
</dbReference>
<keyword evidence="4" id="KW-0862">Zinc</keyword>
<dbReference type="GO" id="GO:0030198">
    <property type="term" value="P:extracellular matrix organization"/>
    <property type="evidence" value="ECO:0000318"/>
    <property type="project" value="GO_Central"/>
</dbReference>
<evidence type="ECO:0000313" key="8">
    <source>
        <dbReference type="Proteomes" id="UP000036987"/>
    </source>
</evidence>
<dbReference type="GO" id="GO:0006508">
    <property type="term" value="P:proteolysis"/>
    <property type="evidence" value="ECO:0007669"/>
    <property type="project" value="UniProtKB-KW"/>
</dbReference>